<dbReference type="PANTHER" id="PTHR34472:SF1">
    <property type="entry name" value="SULFUR CARRIER PROTEIN THIS"/>
    <property type="match status" value="1"/>
</dbReference>
<dbReference type="PANTHER" id="PTHR34472">
    <property type="entry name" value="SULFUR CARRIER PROTEIN THIS"/>
    <property type="match status" value="1"/>
</dbReference>
<dbReference type="NCBIfam" id="TIGR01683">
    <property type="entry name" value="thiS"/>
    <property type="match status" value="1"/>
</dbReference>
<dbReference type="SUPFAM" id="SSF54285">
    <property type="entry name" value="MoaD/ThiS"/>
    <property type="match status" value="1"/>
</dbReference>
<accession>A0A2K9AJG7</accession>
<name>A0A2K9AJG7_9GAMM</name>
<evidence type="ECO:0000313" key="1">
    <source>
        <dbReference type="EMBL" id="AUD77772.1"/>
    </source>
</evidence>
<dbReference type="Pfam" id="PF02597">
    <property type="entry name" value="ThiS"/>
    <property type="match status" value="1"/>
</dbReference>
<dbReference type="CDD" id="cd00565">
    <property type="entry name" value="Ubl_ThiS"/>
    <property type="match status" value="1"/>
</dbReference>
<dbReference type="Proteomes" id="UP000232693">
    <property type="component" value="Chromosome"/>
</dbReference>
<dbReference type="InterPro" id="IPR012675">
    <property type="entry name" value="Beta-grasp_dom_sf"/>
</dbReference>
<dbReference type="RefSeq" id="WP_106645696.1">
    <property type="nucleotide sequence ID" value="NZ_BMGO01000001.1"/>
</dbReference>
<dbReference type="EMBL" id="CP025120">
    <property type="protein sequence ID" value="AUD77772.1"/>
    <property type="molecule type" value="Genomic_DNA"/>
</dbReference>
<reference evidence="1 2" key="1">
    <citation type="submission" date="2017-12" db="EMBL/GenBank/DDBJ databases">
        <title>Kangiella profundi FT102 completed genome.</title>
        <authorList>
            <person name="Xu J."/>
            <person name="Wang J."/>
            <person name="Lu Y."/>
        </authorList>
    </citation>
    <scope>NUCLEOTIDE SEQUENCE [LARGE SCALE GENOMIC DNA]</scope>
    <source>
        <strain evidence="1 2">FT102</strain>
    </source>
</reference>
<gene>
    <name evidence="1" type="primary">thiS</name>
    <name evidence="1" type="ORF">CW740_00385</name>
</gene>
<sequence>MQLIVNDEALELDKPMSVAEFIQWFKQEGNFAIAVNMEFVPRSLYGETLLREGDRVEIVLPMQGG</sequence>
<organism evidence="1 2">
    <name type="scientific">Kangiella profundi</name>
    <dbReference type="NCBI Taxonomy" id="1561924"/>
    <lineage>
        <taxon>Bacteria</taxon>
        <taxon>Pseudomonadati</taxon>
        <taxon>Pseudomonadota</taxon>
        <taxon>Gammaproteobacteria</taxon>
        <taxon>Kangiellales</taxon>
        <taxon>Kangiellaceae</taxon>
        <taxon>Kangiella</taxon>
    </lineage>
</organism>
<dbReference type="OrthoDB" id="9800283at2"/>
<dbReference type="InterPro" id="IPR003749">
    <property type="entry name" value="ThiS/MoaD-like"/>
</dbReference>
<dbReference type="KEGG" id="kpd:CW740_00385"/>
<keyword evidence="2" id="KW-1185">Reference proteome</keyword>
<protein>
    <submittedName>
        <fullName evidence="1">Thiamine biosynthesis protein ThiS</fullName>
    </submittedName>
</protein>
<dbReference type="Gene3D" id="3.10.20.30">
    <property type="match status" value="1"/>
</dbReference>
<evidence type="ECO:0000313" key="2">
    <source>
        <dbReference type="Proteomes" id="UP000232693"/>
    </source>
</evidence>
<proteinExistence type="predicted"/>
<dbReference type="InterPro" id="IPR010035">
    <property type="entry name" value="Thi_S"/>
</dbReference>
<dbReference type="InterPro" id="IPR016155">
    <property type="entry name" value="Mopterin_synth/thiamin_S_b"/>
</dbReference>
<dbReference type="AlphaFoldDB" id="A0A2K9AJG7"/>